<name>A0ABQ2YJ55_9GAMM</name>
<feature type="signal peptide" evidence="1">
    <location>
        <begin position="1"/>
        <end position="23"/>
    </location>
</feature>
<dbReference type="EMBL" id="BMXS01000004">
    <property type="protein sequence ID" value="GGX86005.1"/>
    <property type="molecule type" value="Genomic_DNA"/>
</dbReference>
<dbReference type="CDD" id="cd06989">
    <property type="entry name" value="cupin_DRT102"/>
    <property type="match status" value="1"/>
</dbReference>
<dbReference type="InterPro" id="IPR014710">
    <property type="entry name" value="RmlC-like_jellyroll"/>
</dbReference>
<sequence length="159" mass="17057">MNKTFILTATALTLGLSTATASAETLPYHGNGHIIGSANELEWGPVGSMGGGAEIAIIEGDLSEEAPFTIRLRLEDGYEIKPHVHPAYERVTVLSGTLHFAHGETYDPEATRALSEGGFAIMSPGDPMFGYAEGETIIQLHGVGPWGIEYHNHEDDPRN</sequence>
<dbReference type="Proteomes" id="UP000653056">
    <property type="component" value="Unassembled WGS sequence"/>
</dbReference>
<evidence type="ECO:0000259" key="2">
    <source>
        <dbReference type="Pfam" id="PF12973"/>
    </source>
</evidence>
<dbReference type="InterPro" id="IPR025979">
    <property type="entry name" value="ChrR-like_cupin_dom"/>
</dbReference>
<dbReference type="Pfam" id="PF12973">
    <property type="entry name" value="Cupin_7"/>
    <property type="match status" value="1"/>
</dbReference>
<evidence type="ECO:0000313" key="3">
    <source>
        <dbReference type="EMBL" id="GGX86005.1"/>
    </source>
</evidence>
<dbReference type="InterPro" id="IPR011051">
    <property type="entry name" value="RmlC_Cupin_sf"/>
</dbReference>
<evidence type="ECO:0000313" key="4">
    <source>
        <dbReference type="Proteomes" id="UP000653056"/>
    </source>
</evidence>
<gene>
    <name evidence="3" type="ORF">GCM10007160_11520</name>
</gene>
<keyword evidence="1" id="KW-0732">Signal</keyword>
<dbReference type="SUPFAM" id="SSF51182">
    <property type="entry name" value="RmlC-like cupins"/>
    <property type="match status" value="1"/>
</dbReference>
<organism evidence="3 4">
    <name type="scientific">Litchfieldella qijiaojingensis</name>
    <dbReference type="NCBI Taxonomy" id="980347"/>
    <lineage>
        <taxon>Bacteria</taxon>
        <taxon>Pseudomonadati</taxon>
        <taxon>Pseudomonadota</taxon>
        <taxon>Gammaproteobacteria</taxon>
        <taxon>Oceanospirillales</taxon>
        <taxon>Halomonadaceae</taxon>
        <taxon>Litchfieldella</taxon>
    </lineage>
</organism>
<accession>A0ABQ2YJ55</accession>
<feature type="chain" id="PRO_5047085928" evidence="1">
    <location>
        <begin position="24"/>
        <end position="159"/>
    </location>
</feature>
<feature type="domain" description="ChrR-like cupin" evidence="2">
    <location>
        <begin position="34"/>
        <end position="104"/>
    </location>
</feature>
<evidence type="ECO:0000256" key="1">
    <source>
        <dbReference type="SAM" id="SignalP"/>
    </source>
</evidence>
<reference evidence="4" key="1">
    <citation type="journal article" date="2019" name="Int. J. Syst. Evol. Microbiol.">
        <title>The Global Catalogue of Microorganisms (GCM) 10K type strain sequencing project: providing services to taxonomists for standard genome sequencing and annotation.</title>
        <authorList>
            <consortium name="The Broad Institute Genomics Platform"/>
            <consortium name="The Broad Institute Genome Sequencing Center for Infectious Disease"/>
            <person name="Wu L."/>
            <person name="Ma J."/>
        </authorList>
    </citation>
    <scope>NUCLEOTIDE SEQUENCE [LARGE SCALE GENOMIC DNA]</scope>
    <source>
        <strain evidence="4">KCTC 22228</strain>
    </source>
</reference>
<dbReference type="Gene3D" id="2.60.120.10">
    <property type="entry name" value="Jelly Rolls"/>
    <property type="match status" value="1"/>
</dbReference>
<protein>
    <submittedName>
        <fullName evidence="3">Cupin</fullName>
    </submittedName>
</protein>
<proteinExistence type="predicted"/>
<dbReference type="RefSeq" id="WP_189467095.1">
    <property type="nucleotide sequence ID" value="NZ_BMXS01000004.1"/>
</dbReference>
<comment type="caution">
    <text evidence="3">The sequence shown here is derived from an EMBL/GenBank/DDBJ whole genome shotgun (WGS) entry which is preliminary data.</text>
</comment>
<keyword evidence="4" id="KW-1185">Reference proteome</keyword>